<keyword evidence="12 16" id="KW-0131">Cell cycle</keyword>
<dbReference type="InterPro" id="IPR013437">
    <property type="entry name" value="FtsW"/>
</dbReference>
<name>A0ABW8PXA7_9GAMM</name>
<evidence type="ECO:0000256" key="1">
    <source>
        <dbReference type="ARBA" id="ARBA00004651"/>
    </source>
</evidence>
<dbReference type="InterPro" id="IPR001182">
    <property type="entry name" value="FtsW/RodA"/>
</dbReference>
<organism evidence="17 18">
    <name type="scientific">Marinospirillum alkalitolerans</name>
    <dbReference type="NCBI Taxonomy" id="3123374"/>
    <lineage>
        <taxon>Bacteria</taxon>
        <taxon>Pseudomonadati</taxon>
        <taxon>Pseudomonadota</taxon>
        <taxon>Gammaproteobacteria</taxon>
        <taxon>Oceanospirillales</taxon>
        <taxon>Oceanospirillaceae</taxon>
        <taxon>Marinospirillum</taxon>
    </lineage>
</organism>
<keyword evidence="18" id="KW-1185">Reference proteome</keyword>
<evidence type="ECO:0000256" key="14">
    <source>
        <dbReference type="ARBA" id="ARBA00038053"/>
    </source>
</evidence>
<keyword evidence="3 16" id="KW-1003">Cell membrane</keyword>
<evidence type="ECO:0000256" key="10">
    <source>
        <dbReference type="ARBA" id="ARBA00022989"/>
    </source>
</evidence>
<comment type="function">
    <text evidence="16">Peptidoglycan polymerase that is essential for cell division.</text>
</comment>
<feature type="transmembrane region" description="Helical" evidence="16">
    <location>
        <begin position="27"/>
        <end position="49"/>
    </location>
</feature>
<keyword evidence="4 16" id="KW-0132">Cell division</keyword>
<dbReference type="NCBIfam" id="TIGR02614">
    <property type="entry name" value="ftsW"/>
    <property type="match status" value="1"/>
</dbReference>
<dbReference type="EMBL" id="JBANFI010000004">
    <property type="protein sequence ID" value="MFK7160945.1"/>
    <property type="molecule type" value="Genomic_DNA"/>
</dbReference>
<gene>
    <name evidence="16 17" type="primary">ftsW</name>
    <name evidence="17" type="ORF">V6U78_07845</name>
</gene>
<evidence type="ECO:0000256" key="5">
    <source>
        <dbReference type="ARBA" id="ARBA00022676"/>
    </source>
</evidence>
<dbReference type="Pfam" id="PF01098">
    <property type="entry name" value="FTSW_RODA_SPOVE"/>
    <property type="match status" value="1"/>
</dbReference>
<evidence type="ECO:0000256" key="16">
    <source>
        <dbReference type="HAMAP-Rule" id="MF_00913"/>
    </source>
</evidence>
<evidence type="ECO:0000256" key="13">
    <source>
        <dbReference type="ARBA" id="ARBA00023316"/>
    </source>
</evidence>
<keyword evidence="7 16" id="KW-0812">Transmembrane</keyword>
<feature type="transmembrane region" description="Helical" evidence="16">
    <location>
        <begin position="163"/>
        <end position="180"/>
    </location>
</feature>
<protein>
    <recommendedName>
        <fullName evidence="16">Probable peptidoglycan glycosyltransferase FtsW</fullName>
        <shortName evidence="16">PGT</shortName>
        <ecNumber evidence="16">2.4.99.28</ecNumber>
    </recommendedName>
    <alternativeName>
        <fullName evidence="16">Cell division protein FtsW</fullName>
    </alternativeName>
    <alternativeName>
        <fullName evidence="16">Cell wall polymerase</fullName>
    </alternativeName>
    <alternativeName>
        <fullName evidence="16">Peptidoglycan polymerase</fullName>
        <shortName evidence="16">PG polymerase</shortName>
    </alternativeName>
</protein>
<evidence type="ECO:0000256" key="4">
    <source>
        <dbReference type="ARBA" id="ARBA00022618"/>
    </source>
</evidence>
<evidence type="ECO:0000256" key="8">
    <source>
        <dbReference type="ARBA" id="ARBA00022960"/>
    </source>
</evidence>
<dbReference type="PANTHER" id="PTHR30474">
    <property type="entry name" value="CELL CYCLE PROTEIN"/>
    <property type="match status" value="1"/>
</dbReference>
<feature type="transmembrane region" description="Helical" evidence="16">
    <location>
        <begin position="69"/>
        <end position="90"/>
    </location>
</feature>
<dbReference type="InterPro" id="IPR018365">
    <property type="entry name" value="Cell_cycle_FtsW-rel_CS"/>
</dbReference>
<feature type="transmembrane region" description="Helical" evidence="16">
    <location>
        <begin position="210"/>
        <end position="230"/>
    </location>
</feature>
<dbReference type="PANTHER" id="PTHR30474:SF2">
    <property type="entry name" value="PEPTIDOGLYCAN GLYCOSYLTRANSFERASE FTSW-RELATED"/>
    <property type="match status" value="1"/>
</dbReference>
<proteinExistence type="inferred from homology"/>
<dbReference type="HAMAP" id="MF_00913">
    <property type="entry name" value="PGT_FtsW_proteobact"/>
    <property type="match status" value="1"/>
</dbReference>
<comment type="pathway">
    <text evidence="2 16">Cell wall biogenesis; peptidoglycan biosynthesis.</text>
</comment>
<keyword evidence="10 16" id="KW-1133">Transmembrane helix</keyword>
<keyword evidence="16" id="KW-0997">Cell inner membrane</keyword>
<dbReference type="EC" id="2.4.99.28" evidence="16"/>
<evidence type="ECO:0000313" key="18">
    <source>
        <dbReference type="Proteomes" id="UP001621714"/>
    </source>
</evidence>
<dbReference type="PROSITE" id="PS00428">
    <property type="entry name" value="FTSW_RODA_SPOVE"/>
    <property type="match status" value="1"/>
</dbReference>
<feature type="transmembrane region" description="Helical" evidence="16">
    <location>
        <begin position="97"/>
        <end position="114"/>
    </location>
</feature>
<keyword evidence="13 16" id="KW-0961">Cell wall biogenesis/degradation</keyword>
<feature type="transmembrane region" description="Helical" evidence="16">
    <location>
        <begin position="186"/>
        <end position="203"/>
    </location>
</feature>
<comment type="catalytic activity">
    <reaction evidence="15 16">
        <text>[GlcNAc-(1-&gt;4)-Mur2Ac(oyl-L-Ala-gamma-D-Glu-L-Lys-D-Ala-D-Ala)](n)-di-trans,octa-cis-undecaprenyl diphosphate + beta-D-GlcNAc-(1-&gt;4)-Mur2Ac(oyl-L-Ala-gamma-D-Glu-L-Lys-D-Ala-D-Ala)-di-trans,octa-cis-undecaprenyl diphosphate = [GlcNAc-(1-&gt;4)-Mur2Ac(oyl-L-Ala-gamma-D-Glu-L-Lys-D-Ala-D-Ala)](n+1)-di-trans,octa-cis-undecaprenyl diphosphate + di-trans,octa-cis-undecaprenyl diphosphate + H(+)</text>
        <dbReference type="Rhea" id="RHEA:23708"/>
        <dbReference type="Rhea" id="RHEA-COMP:9602"/>
        <dbReference type="Rhea" id="RHEA-COMP:9603"/>
        <dbReference type="ChEBI" id="CHEBI:15378"/>
        <dbReference type="ChEBI" id="CHEBI:58405"/>
        <dbReference type="ChEBI" id="CHEBI:60033"/>
        <dbReference type="ChEBI" id="CHEBI:78435"/>
        <dbReference type="EC" id="2.4.99.28"/>
    </reaction>
</comment>
<feature type="transmembrane region" description="Helical" evidence="16">
    <location>
        <begin position="326"/>
        <end position="350"/>
    </location>
</feature>
<dbReference type="Proteomes" id="UP001621714">
    <property type="component" value="Unassembled WGS sequence"/>
</dbReference>
<evidence type="ECO:0000256" key="7">
    <source>
        <dbReference type="ARBA" id="ARBA00022692"/>
    </source>
</evidence>
<keyword evidence="9 16" id="KW-0573">Peptidoglycan synthesis</keyword>
<evidence type="ECO:0000256" key="2">
    <source>
        <dbReference type="ARBA" id="ARBA00004752"/>
    </source>
</evidence>
<evidence type="ECO:0000313" key="17">
    <source>
        <dbReference type="EMBL" id="MFK7160945.1"/>
    </source>
</evidence>
<keyword evidence="5 16" id="KW-0328">Glycosyltransferase</keyword>
<reference evidence="17 18" key="1">
    <citation type="submission" date="2024-02" db="EMBL/GenBank/DDBJ databases">
        <title>Marinospirillum sp. MEB 164 isolated from Lonar lake sediment.</title>
        <authorList>
            <person name="Joshi A."/>
            <person name="Thite S."/>
        </authorList>
    </citation>
    <scope>NUCLEOTIDE SEQUENCE [LARGE SCALE GENOMIC DNA]</scope>
    <source>
        <strain evidence="17 18">MEB164</strain>
    </source>
</reference>
<comment type="similarity">
    <text evidence="14 16">Belongs to the SEDS family. FtsW subfamily.</text>
</comment>
<evidence type="ECO:0000256" key="9">
    <source>
        <dbReference type="ARBA" id="ARBA00022984"/>
    </source>
</evidence>
<keyword evidence="11 16" id="KW-0472">Membrane</keyword>
<sequence length="407" mass="44707">MRATTQQLIQLWQASWSAAQRVHRQSLAVFDAWLIFAALGLLVIGWLMVSSASIAVAELRTGQLGFFAVRQALFILVSLGAALLVVSIPLGYSFRMGYLFLLAAFALLILVLLIGREVNGSTRWISLGPVNLQTSELAKICMVIYLSSYLVRHLQSVRQTLSGFAKPLLMVFLYGAFLFLQPDYGSLVVMTAAALAMVFLAGARLSYFTVMLVLVVLGLVLVALVEPYRVQRLISFRDPWLHQFDSGYQLTQALIAYGRGHWLGQGLGNSVQKLFYLPEAHTDFIFSVLSEELGLLGALTTLGLFVLLVSRVLIIGRLCEQQQQLFAAFVCYGIGILLGLQVVINLGVNLGLLPTKGLTLPLLSYGGSSLLSSGIMLGLVFRADLERRWQEAAKASPEQNRNSFVRS</sequence>
<keyword evidence="6 16" id="KW-0808">Transferase</keyword>
<evidence type="ECO:0000256" key="15">
    <source>
        <dbReference type="ARBA" id="ARBA00049902"/>
    </source>
</evidence>
<evidence type="ECO:0000256" key="3">
    <source>
        <dbReference type="ARBA" id="ARBA00022475"/>
    </source>
</evidence>
<keyword evidence="8 16" id="KW-0133">Cell shape</keyword>
<comment type="caution">
    <text evidence="17">The sequence shown here is derived from an EMBL/GenBank/DDBJ whole genome shotgun (WGS) entry which is preliminary data.</text>
</comment>
<evidence type="ECO:0000256" key="12">
    <source>
        <dbReference type="ARBA" id="ARBA00023306"/>
    </source>
</evidence>
<feature type="transmembrane region" description="Helical" evidence="16">
    <location>
        <begin position="293"/>
        <end position="314"/>
    </location>
</feature>
<evidence type="ECO:0000256" key="11">
    <source>
        <dbReference type="ARBA" id="ARBA00023136"/>
    </source>
</evidence>
<dbReference type="RefSeq" id="WP_405339148.1">
    <property type="nucleotide sequence ID" value="NZ_JBANFI010000004.1"/>
</dbReference>
<evidence type="ECO:0000256" key="6">
    <source>
        <dbReference type="ARBA" id="ARBA00022679"/>
    </source>
</evidence>
<feature type="transmembrane region" description="Helical" evidence="16">
    <location>
        <begin position="362"/>
        <end position="381"/>
    </location>
</feature>
<comment type="subcellular location">
    <subcellularLocation>
        <location evidence="16">Cell inner membrane</location>
        <topology evidence="16">Multi-pass membrane protein</topology>
    </subcellularLocation>
    <subcellularLocation>
        <location evidence="1">Cell membrane</location>
        <topology evidence="1">Multi-pass membrane protein</topology>
    </subcellularLocation>
    <text evidence="16">Localizes to the division septum.</text>
</comment>
<accession>A0ABW8PXA7</accession>